<reference evidence="2 3" key="1">
    <citation type="submission" date="2019-04" db="EMBL/GenBank/DDBJ databases">
        <title>An improved genome assembly and genetic linkage map for asparagus bean, Vigna unguiculata ssp. sesquipedialis.</title>
        <authorList>
            <person name="Xia Q."/>
            <person name="Zhang R."/>
            <person name="Dong Y."/>
        </authorList>
    </citation>
    <scope>NUCLEOTIDE SEQUENCE [LARGE SCALE GENOMIC DNA]</scope>
    <source>
        <tissue evidence="2">Leaf</tissue>
    </source>
</reference>
<evidence type="ECO:0000313" key="3">
    <source>
        <dbReference type="Proteomes" id="UP000501690"/>
    </source>
</evidence>
<dbReference type="InterPro" id="IPR058594">
    <property type="entry name" value="PB1-like_dom_pln"/>
</dbReference>
<proteinExistence type="predicted"/>
<evidence type="ECO:0000259" key="1">
    <source>
        <dbReference type="Pfam" id="PF26130"/>
    </source>
</evidence>
<accession>A0A4D6KWV5</accession>
<name>A0A4D6KWV5_VIGUN</name>
<sequence length="243" mass="27705">MEDDKFKVVIHHGGYFVNEGGINVLMQNKLNPQLVRLRCCEATTQVQCEATEQVQPETVEELGAAEIAFLGLSSVIAIVEHIPGAVRQQHRCNVRQQNRCSLKLLRFMMEDDKFKVVIHHGGYFVNEGGIKYVNGHRSELWCDEDRWSYFEVLSILREMGYINVKDLCYSVGGCPVLEERLRQFVDDVGALHMVQIAKQRGEVHMYVIHSVCVAEEVHMLEYYPGGDNGEDHTGVENDIRLNP</sequence>
<protein>
    <recommendedName>
        <fullName evidence="1">PB1-like domain-containing protein</fullName>
    </recommendedName>
</protein>
<dbReference type="Pfam" id="PF26130">
    <property type="entry name" value="PB1-like"/>
    <property type="match status" value="1"/>
</dbReference>
<dbReference type="EMBL" id="CP039346">
    <property type="protein sequence ID" value="QCD81992.1"/>
    <property type="molecule type" value="Genomic_DNA"/>
</dbReference>
<keyword evidence="3" id="KW-1185">Reference proteome</keyword>
<dbReference type="Proteomes" id="UP000501690">
    <property type="component" value="Linkage Group LG2"/>
</dbReference>
<dbReference type="AlphaFoldDB" id="A0A4D6KWV5"/>
<feature type="domain" description="PB1-like" evidence="1">
    <location>
        <begin position="111"/>
        <end position="209"/>
    </location>
</feature>
<organism evidence="2 3">
    <name type="scientific">Vigna unguiculata</name>
    <name type="common">Cowpea</name>
    <dbReference type="NCBI Taxonomy" id="3917"/>
    <lineage>
        <taxon>Eukaryota</taxon>
        <taxon>Viridiplantae</taxon>
        <taxon>Streptophyta</taxon>
        <taxon>Embryophyta</taxon>
        <taxon>Tracheophyta</taxon>
        <taxon>Spermatophyta</taxon>
        <taxon>Magnoliopsida</taxon>
        <taxon>eudicotyledons</taxon>
        <taxon>Gunneridae</taxon>
        <taxon>Pentapetalae</taxon>
        <taxon>rosids</taxon>
        <taxon>fabids</taxon>
        <taxon>Fabales</taxon>
        <taxon>Fabaceae</taxon>
        <taxon>Papilionoideae</taxon>
        <taxon>50 kb inversion clade</taxon>
        <taxon>NPAAA clade</taxon>
        <taxon>indigoferoid/millettioid clade</taxon>
        <taxon>Phaseoleae</taxon>
        <taxon>Vigna</taxon>
    </lineage>
</organism>
<gene>
    <name evidence="2" type="ORF">DEO72_LG2g2324</name>
</gene>
<evidence type="ECO:0000313" key="2">
    <source>
        <dbReference type="EMBL" id="QCD81992.1"/>
    </source>
</evidence>